<dbReference type="GO" id="GO:0016020">
    <property type="term" value="C:membrane"/>
    <property type="evidence" value="ECO:0007669"/>
    <property type="project" value="UniProtKB-SubCell"/>
</dbReference>
<feature type="transmembrane region" description="Helical" evidence="5">
    <location>
        <begin position="148"/>
        <end position="170"/>
    </location>
</feature>
<sequence length="357" mass="40905">MDKALLFTSLVIFPFGQIAKLGPISFLDVTVFLIVVYTLLRKPKIPSWYIYLLSFILFGFFSWGINVFILKSDLLVKGLMYGVRLLFYSMIPIFIYNFFKSQKDRKFIINSLLSISIVTAVFGWIQYINWPNLVALKYLGWDDHLYRLVGTFLDPTFTSIILVLGSIIALKENRKLSLIFLGISILFTYSRVSYLIFILLLIYFKKYLIVFLFLISIFFLPKNMGGEGVNLVRTSSTNLKIINYKETLKIITKSPVIGIGFNNLCPARQIYLNDTNITSHSCFGSDSSILFILATTGIVGLFLFISFIFSIPSYPLLTISFLIVLIHSTFANSLFYPWVMYWIFILLGLGSKVNRKG</sequence>
<evidence type="ECO:0000256" key="2">
    <source>
        <dbReference type="ARBA" id="ARBA00022692"/>
    </source>
</evidence>
<feature type="transmembrane region" description="Helical" evidence="5">
    <location>
        <begin position="207"/>
        <end position="225"/>
    </location>
</feature>
<dbReference type="EMBL" id="LBOI01000004">
    <property type="protein sequence ID" value="KKP31889.1"/>
    <property type="molecule type" value="Genomic_DNA"/>
</dbReference>
<feature type="transmembrane region" description="Helical" evidence="5">
    <location>
        <begin position="20"/>
        <end position="40"/>
    </location>
</feature>
<keyword evidence="2 5" id="KW-0812">Transmembrane</keyword>
<feature type="transmembrane region" description="Helical" evidence="5">
    <location>
        <begin position="177"/>
        <end position="201"/>
    </location>
</feature>
<feature type="transmembrane region" description="Helical" evidence="5">
    <location>
        <begin position="289"/>
        <end position="311"/>
    </location>
</feature>
<evidence type="ECO:0000256" key="3">
    <source>
        <dbReference type="ARBA" id="ARBA00022989"/>
    </source>
</evidence>
<dbReference type="InterPro" id="IPR051533">
    <property type="entry name" value="WaaL-like"/>
</dbReference>
<comment type="caution">
    <text evidence="7">The sequence shown here is derived from an EMBL/GenBank/DDBJ whole genome shotgun (WGS) entry which is preliminary data.</text>
</comment>
<accession>A0A0F9YK60</accession>
<evidence type="ECO:0000256" key="4">
    <source>
        <dbReference type="ARBA" id="ARBA00023136"/>
    </source>
</evidence>
<organism evidence="7 8">
    <name type="scientific">Candidatus Woesebacteria bacterium GW2011_GWC2_31_9</name>
    <dbReference type="NCBI Taxonomy" id="1618586"/>
    <lineage>
        <taxon>Bacteria</taxon>
        <taxon>Candidatus Woeseibacteriota</taxon>
    </lineage>
</organism>
<evidence type="ECO:0000256" key="5">
    <source>
        <dbReference type="SAM" id="Phobius"/>
    </source>
</evidence>
<protein>
    <recommendedName>
        <fullName evidence="6">O-antigen ligase-related domain-containing protein</fullName>
    </recommendedName>
</protein>
<keyword evidence="4 5" id="KW-0472">Membrane</keyword>
<evidence type="ECO:0000256" key="1">
    <source>
        <dbReference type="ARBA" id="ARBA00004141"/>
    </source>
</evidence>
<feature type="transmembrane region" description="Helical" evidence="5">
    <location>
        <begin position="317"/>
        <end position="349"/>
    </location>
</feature>
<dbReference type="Proteomes" id="UP000034803">
    <property type="component" value="Unassembled WGS sequence"/>
</dbReference>
<feature type="domain" description="O-antigen ligase-related" evidence="6">
    <location>
        <begin position="177"/>
        <end position="305"/>
    </location>
</feature>
<name>A0A0F9YK60_9BACT</name>
<dbReference type="Pfam" id="PF04932">
    <property type="entry name" value="Wzy_C"/>
    <property type="match status" value="1"/>
</dbReference>
<dbReference type="AlphaFoldDB" id="A0A0F9YK60"/>
<gene>
    <name evidence="7" type="ORF">UR21_C0004G0025</name>
</gene>
<feature type="transmembrane region" description="Helical" evidence="5">
    <location>
        <begin position="111"/>
        <end position="128"/>
    </location>
</feature>
<reference evidence="7 8" key="1">
    <citation type="journal article" date="2015" name="Nature">
        <title>rRNA introns, odd ribosomes, and small enigmatic genomes across a large radiation of phyla.</title>
        <authorList>
            <person name="Brown C.T."/>
            <person name="Hug L.A."/>
            <person name="Thomas B.C."/>
            <person name="Sharon I."/>
            <person name="Castelle C.J."/>
            <person name="Singh A."/>
            <person name="Wilkins M.J."/>
            <person name="Williams K.H."/>
            <person name="Banfield J.F."/>
        </authorList>
    </citation>
    <scope>NUCLEOTIDE SEQUENCE [LARGE SCALE GENOMIC DNA]</scope>
</reference>
<keyword evidence="3 5" id="KW-1133">Transmembrane helix</keyword>
<evidence type="ECO:0000313" key="8">
    <source>
        <dbReference type="Proteomes" id="UP000034803"/>
    </source>
</evidence>
<comment type="subcellular location">
    <subcellularLocation>
        <location evidence="1">Membrane</location>
        <topology evidence="1">Multi-pass membrane protein</topology>
    </subcellularLocation>
</comment>
<dbReference type="PANTHER" id="PTHR37422:SF13">
    <property type="entry name" value="LIPOPOLYSACCHARIDE BIOSYNTHESIS PROTEIN PA4999-RELATED"/>
    <property type="match status" value="1"/>
</dbReference>
<feature type="transmembrane region" description="Helical" evidence="5">
    <location>
        <begin position="49"/>
        <end position="69"/>
    </location>
</feature>
<evidence type="ECO:0000313" key="7">
    <source>
        <dbReference type="EMBL" id="KKP31889.1"/>
    </source>
</evidence>
<evidence type="ECO:0000259" key="6">
    <source>
        <dbReference type="Pfam" id="PF04932"/>
    </source>
</evidence>
<feature type="transmembrane region" description="Helical" evidence="5">
    <location>
        <begin position="81"/>
        <end position="99"/>
    </location>
</feature>
<proteinExistence type="predicted"/>
<dbReference type="PANTHER" id="PTHR37422">
    <property type="entry name" value="TEICHURONIC ACID BIOSYNTHESIS PROTEIN TUAE"/>
    <property type="match status" value="1"/>
</dbReference>
<dbReference type="InterPro" id="IPR007016">
    <property type="entry name" value="O-antigen_ligase-rel_domated"/>
</dbReference>